<comment type="caution">
    <text evidence="1">The sequence shown here is derived from an EMBL/GenBank/DDBJ whole genome shotgun (WGS) entry which is preliminary data.</text>
</comment>
<dbReference type="EMBL" id="QGTL01000008">
    <property type="protein sequence ID" value="PWV72743.1"/>
    <property type="molecule type" value="Genomic_DNA"/>
</dbReference>
<keyword evidence="2" id="KW-1185">Reference proteome</keyword>
<organism evidence="1 2">
    <name type="scientific">Nocardia neocaledoniensis</name>
    <dbReference type="NCBI Taxonomy" id="236511"/>
    <lineage>
        <taxon>Bacteria</taxon>
        <taxon>Bacillati</taxon>
        <taxon>Actinomycetota</taxon>
        <taxon>Actinomycetes</taxon>
        <taxon>Mycobacteriales</taxon>
        <taxon>Nocardiaceae</taxon>
        <taxon>Nocardia</taxon>
    </lineage>
</organism>
<evidence type="ECO:0000313" key="1">
    <source>
        <dbReference type="EMBL" id="PWV72743.1"/>
    </source>
</evidence>
<reference evidence="1 2" key="1">
    <citation type="submission" date="2018-05" db="EMBL/GenBank/DDBJ databases">
        <title>Genomic Encyclopedia of Type Strains, Phase IV (KMG-IV): sequencing the most valuable type-strain genomes for metagenomic binning, comparative biology and taxonomic classification.</title>
        <authorList>
            <person name="Goeker M."/>
        </authorList>
    </citation>
    <scope>NUCLEOTIDE SEQUENCE [LARGE SCALE GENOMIC DNA]</scope>
    <source>
        <strain evidence="1 2">DSM 44717</strain>
    </source>
</reference>
<name>A0A317NCV0_9NOCA</name>
<sequence>MPRGIPRHVKGERVRIALVDARPNGLSAKRLADVTGLSPSQVRDGLVEIREESALAHGEPLVWSRANGYQLSEDPDAVRTYTGAIANAIHKRLIRLLKGTVLPFARMLPGGPWVDNAIAQLNAAIASLQMAIDITSATSAGAAQRSPTAKVAH</sequence>
<gene>
    <name evidence="1" type="ORF">DFR69_10852</name>
</gene>
<evidence type="ECO:0000313" key="2">
    <source>
        <dbReference type="Proteomes" id="UP000246410"/>
    </source>
</evidence>
<proteinExistence type="predicted"/>
<protein>
    <submittedName>
        <fullName evidence="1">Uncharacterized protein</fullName>
    </submittedName>
</protein>
<dbReference type="AlphaFoldDB" id="A0A317NCV0"/>
<accession>A0A317NCV0</accession>
<dbReference type="Proteomes" id="UP000246410">
    <property type="component" value="Unassembled WGS sequence"/>
</dbReference>